<dbReference type="PANTHER" id="PTHR23513">
    <property type="entry name" value="INTEGRAL MEMBRANE EFFLUX PROTEIN-RELATED"/>
    <property type="match status" value="1"/>
</dbReference>
<dbReference type="PANTHER" id="PTHR23513:SF11">
    <property type="entry name" value="STAPHYLOFERRIN A TRANSPORTER"/>
    <property type="match status" value="1"/>
</dbReference>
<dbReference type="InterPro" id="IPR020846">
    <property type="entry name" value="MFS_dom"/>
</dbReference>
<dbReference type="EMBL" id="JADKPO010000016">
    <property type="protein sequence ID" value="MBF4768681.1"/>
    <property type="molecule type" value="Genomic_DNA"/>
</dbReference>
<keyword evidence="10" id="KW-1185">Reference proteome</keyword>
<dbReference type="Proteomes" id="UP000660668">
    <property type="component" value="Unassembled WGS sequence"/>
</dbReference>
<feature type="transmembrane region" description="Helical" evidence="7">
    <location>
        <begin position="41"/>
        <end position="60"/>
    </location>
</feature>
<keyword evidence="4 7" id="KW-0812">Transmembrane</keyword>
<feature type="transmembrane region" description="Helical" evidence="7">
    <location>
        <begin position="72"/>
        <end position="93"/>
    </location>
</feature>
<feature type="transmembrane region" description="Helical" evidence="7">
    <location>
        <begin position="308"/>
        <end position="327"/>
    </location>
</feature>
<dbReference type="Gene3D" id="1.20.1250.20">
    <property type="entry name" value="MFS general substrate transporter like domains"/>
    <property type="match status" value="1"/>
</dbReference>
<feature type="transmembrane region" description="Helical" evidence="7">
    <location>
        <begin position="284"/>
        <end position="302"/>
    </location>
</feature>
<evidence type="ECO:0000256" key="5">
    <source>
        <dbReference type="ARBA" id="ARBA00022989"/>
    </source>
</evidence>
<feature type="transmembrane region" description="Helical" evidence="7">
    <location>
        <begin position="348"/>
        <end position="366"/>
    </location>
</feature>
<evidence type="ECO:0000313" key="9">
    <source>
        <dbReference type="EMBL" id="MBF4768681.1"/>
    </source>
</evidence>
<feature type="domain" description="Major facilitator superfamily (MFS) profile" evidence="8">
    <location>
        <begin position="6"/>
        <end position="395"/>
    </location>
</feature>
<evidence type="ECO:0000313" key="10">
    <source>
        <dbReference type="Proteomes" id="UP000660668"/>
    </source>
</evidence>
<feature type="transmembrane region" description="Helical" evidence="7">
    <location>
        <begin position="12"/>
        <end position="35"/>
    </location>
</feature>
<evidence type="ECO:0000256" key="3">
    <source>
        <dbReference type="ARBA" id="ARBA00022475"/>
    </source>
</evidence>
<dbReference type="GO" id="GO:0005886">
    <property type="term" value="C:plasma membrane"/>
    <property type="evidence" value="ECO:0007669"/>
    <property type="project" value="UniProtKB-SubCell"/>
</dbReference>
<protein>
    <submittedName>
        <fullName evidence="9">MFS transporter</fullName>
    </submittedName>
</protein>
<dbReference type="AlphaFoldDB" id="A0A930VPX5"/>
<evidence type="ECO:0000256" key="6">
    <source>
        <dbReference type="ARBA" id="ARBA00023136"/>
    </source>
</evidence>
<dbReference type="RefSeq" id="WP_194696834.1">
    <property type="nucleotide sequence ID" value="NZ_JADKPO010000016.1"/>
</dbReference>
<accession>A0A930VPX5</accession>
<feature type="transmembrane region" description="Helical" evidence="7">
    <location>
        <begin position="372"/>
        <end position="391"/>
    </location>
</feature>
<comment type="subcellular location">
    <subcellularLocation>
        <location evidence="1">Cell membrane</location>
        <topology evidence="1">Multi-pass membrane protein</topology>
    </subcellularLocation>
</comment>
<gene>
    <name evidence="9" type="ORF">ISU10_12995</name>
</gene>
<keyword evidence="5 7" id="KW-1133">Transmembrane helix</keyword>
<evidence type="ECO:0000256" key="2">
    <source>
        <dbReference type="ARBA" id="ARBA00022448"/>
    </source>
</evidence>
<name>A0A930VPX5_9ACTN</name>
<dbReference type="GO" id="GO:0022857">
    <property type="term" value="F:transmembrane transporter activity"/>
    <property type="evidence" value="ECO:0007669"/>
    <property type="project" value="InterPro"/>
</dbReference>
<proteinExistence type="predicted"/>
<organism evidence="9 10">
    <name type="scientific">Nocardioides agariphilus</name>
    <dbReference type="NCBI Taxonomy" id="433664"/>
    <lineage>
        <taxon>Bacteria</taxon>
        <taxon>Bacillati</taxon>
        <taxon>Actinomycetota</taxon>
        <taxon>Actinomycetes</taxon>
        <taxon>Propionibacteriales</taxon>
        <taxon>Nocardioidaceae</taxon>
        <taxon>Nocardioides</taxon>
    </lineage>
</organism>
<evidence type="ECO:0000256" key="7">
    <source>
        <dbReference type="SAM" id="Phobius"/>
    </source>
</evidence>
<feature type="transmembrane region" description="Helical" evidence="7">
    <location>
        <begin position="219"/>
        <end position="241"/>
    </location>
</feature>
<dbReference type="PROSITE" id="PS50850">
    <property type="entry name" value="MFS"/>
    <property type="match status" value="1"/>
</dbReference>
<feature type="transmembrane region" description="Helical" evidence="7">
    <location>
        <begin position="253"/>
        <end position="272"/>
    </location>
</feature>
<evidence type="ECO:0000256" key="4">
    <source>
        <dbReference type="ARBA" id="ARBA00022692"/>
    </source>
</evidence>
<reference evidence="9" key="1">
    <citation type="submission" date="2020-11" db="EMBL/GenBank/DDBJ databases">
        <title>Nocardioides cynanchi sp. nov., isolated from soil of rhizosphere of Cynanchum wilfordii.</title>
        <authorList>
            <person name="Lee J.-S."/>
            <person name="Suh M.K."/>
            <person name="Kim J.-S."/>
        </authorList>
    </citation>
    <scope>NUCLEOTIDE SEQUENCE</scope>
    <source>
        <strain evidence="9">KCTC 19276</strain>
    </source>
</reference>
<keyword evidence="6 7" id="KW-0472">Membrane</keyword>
<dbReference type="Pfam" id="PF05977">
    <property type="entry name" value="MFS_3"/>
    <property type="match status" value="1"/>
</dbReference>
<feature type="transmembrane region" description="Helical" evidence="7">
    <location>
        <begin position="99"/>
        <end position="128"/>
    </location>
</feature>
<dbReference type="SUPFAM" id="SSF103473">
    <property type="entry name" value="MFS general substrate transporter"/>
    <property type="match status" value="1"/>
</dbReference>
<keyword evidence="3" id="KW-1003">Cell membrane</keyword>
<dbReference type="CDD" id="cd06173">
    <property type="entry name" value="MFS_MefA_like"/>
    <property type="match status" value="1"/>
</dbReference>
<comment type="caution">
    <text evidence="9">The sequence shown here is derived from an EMBL/GenBank/DDBJ whole genome shotgun (WGS) entry which is preliminary data.</text>
</comment>
<sequence length="407" mass="42558">MTLGRNYQRLWSATALSNLSDGMFVVALPLLALQITRSPAAIAGVVLAARLPWLVFALHAGALADRLDRRRIMLNVSLGRFALIGLLAVIAAYESEQIWVLYVAAFALGICETLFDTAAGSTLPMLVSGAGLSRGNSRLFAAEVLFNRFAGPPVGGFLVGIAITLAFLSSAVCYLLAALAIALMTGRFLARPADSPRSRLLTDIQVGLRYLWDSPLLRTLALLVGGMNLSVFAALSVLPVFAVDPGPMGLSPFAFGLLLSAGAVGCVIGAFSVQRLQRKVGRAWLLRLGVLAAAATCAAPLLTQPILVVGVLAVAGIGEMCWDVITVSLRQRIVPEHLIGRVNAGYRLVAYGSMPIGAAIGGVLGQTLGLRWVFAIGTLASVSLLLGMSAVSDRAMDTAEMDAAGST</sequence>
<dbReference type="InterPro" id="IPR036259">
    <property type="entry name" value="MFS_trans_sf"/>
</dbReference>
<dbReference type="InterPro" id="IPR010290">
    <property type="entry name" value="TM_effector"/>
</dbReference>
<evidence type="ECO:0000256" key="1">
    <source>
        <dbReference type="ARBA" id="ARBA00004651"/>
    </source>
</evidence>
<keyword evidence="2" id="KW-0813">Transport</keyword>
<evidence type="ECO:0000259" key="8">
    <source>
        <dbReference type="PROSITE" id="PS50850"/>
    </source>
</evidence>